<feature type="chain" id="PRO_5003441818" evidence="1">
    <location>
        <begin position="23"/>
        <end position="169"/>
    </location>
</feature>
<dbReference type="AlphaFoldDB" id="G2ZXK3"/>
<reference evidence="2" key="2">
    <citation type="submission" date="2011-04" db="EMBL/GenBank/DDBJ databases">
        <authorList>
            <person name="Genoscope - CEA"/>
        </authorList>
    </citation>
    <scope>NUCLEOTIDE SEQUENCE</scope>
    <source>
        <strain evidence="2">R229</strain>
    </source>
</reference>
<evidence type="ECO:0000256" key="1">
    <source>
        <dbReference type="SAM" id="SignalP"/>
    </source>
</evidence>
<keyword evidence="1" id="KW-0732">Signal</keyword>
<dbReference type="EMBL" id="FR854083">
    <property type="protein sequence ID" value="CCA83782.1"/>
    <property type="molecule type" value="Genomic_DNA"/>
</dbReference>
<protein>
    <submittedName>
        <fullName evidence="2">Uncharacterized protein</fullName>
    </submittedName>
</protein>
<accession>G2ZXK3</accession>
<name>G2ZXK3_9RALS</name>
<sequence length="169" mass="16961">MSGGISASTVAMVAVAASSAIAAGAAIYSGQQQKKVADANAELASRQAEQDQDAAVAQAEKIRKAARIQQAEATANLAASGVSVGAGTPLRISNEIYKNSEQDAYQTILSGNRAYTAGQAQSGLYSSQGNAAETSGYLNAGASLLSGASTAMRAGWQARARTTGTGSIQ</sequence>
<evidence type="ECO:0000313" key="2">
    <source>
        <dbReference type="EMBL" id="CCA83782.1"/>
    </source>
</evidence>
<gene>
    <name evidence="2" type="ORF">BDB_mp70236</name>
</gene>
<proteinExistence type="predicted"/>
<organism evidence="2">
    <name type="scientific">blood disease bacterium R229</name>
    <dbReference type="NCBI Taxonomy" id="741978"/>
    <lineage>
        <taxon>Bacteria</taxon>
        <taxon>Pseudomonadati</taxon>
        <taxon>Pseudomonadota</taxon>
        <taxon>Betaproteobacteria</taxon>
        <taxon>Burkholderiales</taxon>
        <taxon>Burkholderiaceae</taxon>
        <taxon>Ralstonia</taxon>
        <taxon>Ralstonia solanacearum species complex</taxon>
    </lineage>
</organism>
<reference evidence="2" key="1">
    <citation type="journal article" date="2011" name="PLoS ONE">
        <title>Ralstonia syzygii, the Blood Disease Bacterium and some Asian R. solanacearum strains form a single genomic species despite divergent lifestyles.</title>
        <authorList>
            <person name="Remenant B."/>
            <person name="de Cambiaire J.C."/>
            <person name="Cellier G."/>
            <person name="Jacobs J.M."/>
            <person name="Mangenot S."/>
            <person name="Barbe V."/>
            <person name="Lajus A."/>
            <person name="Vallenet D."/>
            <person name="Medigue C."/>
            <person name="Fegan M."/>
            <person name="Allen C."/>
            <person name="Prior P."/>
        </authorList>
    </citation>
    <scope>NUCLEOTIDE SEQUENCE</scope>
    <source>
        <strain evidence="2">R229</strain>
    </source>
</reference>
<feature type="signal peptide" evidence="1">
    <location>
        <begin position="1"/>
        <end position="22"/>
    </location>
</feature>